<dbReference type="RefSeq" id="WP_055263387.1">
    <property type="nucleotide sequence ID" value="NZ_CABIXQ010000002.1"/>
</dbReference>
<accession>A0A173Z5F4</accession>
<sequence>MIKFRLARKGDEKEVLTLIDIVLSEYGLNLEPSGADFDVTDITKFYFNNKGWFQVIEDDNKIIGSVGVYKINDSTCELRKMYLYKEYQGKSLGKTLLKNALQSAQNLGYTTMTLQTNSLLTKALPLYESFGFKKNNDEVCSICDISMQKDIRLT</sequence>
<reference evidence="3 4" key="1">
    <citation type="submission" date="2015-09" db="EMBL/GenBank/DDBJ databases">
        <authorList>
            <consortium name="Pathogen Informatics"/>
        </authorList>
    </citation>
    <scope>NUCLEOTIDE SEQUENCE [LARGE SCALE GENOMIC DNA]</scope>
    <source>
        <strain evidence="3 4">2789STDY5834856</strain>
    </source>
</reference>
<evidence type="ECO:0000259" key="2">
    <source>
        <dbReference type="PROSITE" id="PS51186"/>
    </source>
</evidence>
<dbReference type="PANTHER" id="PTHR13947:SF37">
    <property type="entry name" value="LD18367P"/>
    <property type="match status" value="1"/>
</dbReference>
<dbReference type="PROSITE" id="PS51186">
    <property type="entry name" value="GNAT"/>
    <property type="match status" value="1"/>
</dbReference>
<dbReference type="SUPFAM" id="SSF55729">
    <property type="entry name" value="Acyl-CoA N-acyltransferases (Nat)"/>
    <property type="match status" value="1"/>
</dbReference>
<dbReference type="OrthoDB" id="5419426at2"/>
<dbReference type="Pfam" id="PF00583">
    <property type="entry name" value="Acetyltransf_1"/>
    <property type="match status" value="1"/>
</dbReference>
<organism evidence="3 4">
    <name type="scientific">Clostridium disporicum</name>
    <dbReference type="NCBI Taxonomy" id="84024"/>
    <lineage>
        <taxon>Bacteria</taxon>
        <taxon>Bacillati</taxon>
        <taxon>Bacillota</taxon>
        <taxon>Clostridia</taxon>
        <taxon>Eubacteriales</taxon>
        <taxon>Clostridiaceae</taxon>
        <taxon>Clostridium</taxon>
    </lineage>
</organism>
<proteinExistence type="predicted"/>
<dbReference type="CDD" id="cd04301">
    <property type="entry name" value="NAT_SF"/>
    <property type="match status" value="1"/>
</dbReference>
<dbReference type="InterPro" id="IPR000182">
    <property type="entry name" value="GNAT_dom"/>
</dbReference>
<evidence type="ECO:0000256" key="1">
    <source>
        <dbReference type="ARBA" id="ARBA00022679"/>
    </source>
</evidence>
<dbReference type="EMBL" id="CYZX01000002">
    <property type="protein sequence ID" value="CUN71642.1"/>
    <property type="molecule type" value="Genomic_DNA"/>
</dbReference>
<evidence type="ECO:0000313" key="3">
    <source>
        <dbReference type="EMBL" id="CUN71642.1"/>
    </source>
</evidence>
<dbReference type="Gene3D" id="3.40.630.30">
    <property type="match status" value="1"/>
</dbReference>
<keyword evidence="1 3" id="KW-0808">Transferase</keyword>
<protein>
    <submittedName>
        <fullName evidence="3">N-acetyltransferase GCN5</fullName>
    </submittedName>
</protein>
<name>A0A173Z5F4_9CLOT</name>
<dbReference type="GO" id="GO:0008080">
    <property type="term" value="F:N-acetyltransferase activity"/>
    <property type="evidence" value="ECO:0007669"/>
    <property type="project" value="InterPro"/>
</dbReference>
<dbReference type="Proteomes" id="UP000095594">
    <property type="component" value="Unassembled WGS sequence"/>
</dbReference>
<dbReference type="InterPro" id="IPR050769">
    <property type="entry name" value="NAT_camello-type"/>
</dbReference>
<dbReference type="PANTHER" id="PTHR13947">
    <property type="entry name" value="GNAT FAMILY N-ACETYLTRANSFERASE"/>
    <property type="match status" value="1"/>
</dbReference>
<feature type="domain" description="N-acetyltransferase" evidence="2">
    <location>
        <begin position="2"/>
        <end position="152"/>
    </location>
</feature>
<dbReference type="AlphaFoldDB" id="A0A173Z5F4"/>
<evidence type="ECO:0000313" key="4">
    <source>
        <dbReference type="Proteomes" id="UP000095594"/>
    </source>
</evidence>
<gene>
    <name evidence="3" type="ORF">ERS852471_00394</name>
</gene>
<dbReference type="InterPro" id="IPR016181">
    <property type="entry name" value="Acyl_CoA_acyltransferase"/>
</dbReference>